<feature type="domain" description="DUF11" evidence="3">
    <location>
        <begin position="278"/>
        <end position="389"/>
    </location>
</feature>
<accession>A0A3N2H603</accession>
<keyword evidence="1" id="KW-0472">Membrane</keyword>
<evidence type="ECO:0000313" key="6">
    <source>
        <dbReference type="Proteomes" id="UP000274843"/>
    </source>
</evidence>
<sequence>MVVQQLKRAGMLTLAASAMVGGLVFTGAGTASAAPFVCTGQVFLAQAVNNNTQGQLYGGTFGEGNITFSPIGAPAIDNYNAIGYNTVDNYLYGIRGTNGGLWRINSDGTATGFGPPAGLPAPGTVVNGVTITGYNVGTFDDQGNFYVAMGTAPYIWVVDPVTNSVVKRIDLNGSTSYADFVFADGYLWGVATNGTVTRVNPNTGAVENFNAGLPAGIFGGVFAYGNGDLGMYENNGTLYRLQVTNPASANPAFQIISTQTGPASGGNDAASCVAQPTDLGIVKDGPAQVNNGETVTYTLTVLNNGPGTSSGYTVTDSIPAGLTNVTTSSPGCAVANMVLTCTGGSLGVGDSTTITVSGTADGSVQTLFNTAKVRGNEEDPNPDNDNSNTVTTVVVPMFAAPLAAGALALAGGGFALRRRRNSSR</sequence>
<gene>
    <name evidence="5" type="ORF">EDD35_6779</name>
</gene>
<dbReference type="SUPFAM" id="SSF63825">
    <property type="entry name" value="YWTD domain"/>
    <property type="match status" value="1"/>
</dbReference>
<dbReference type="RefSeq" id="WP_231960865.1">
    <property type="nucleotide sequence ID" value="NZ_RKHY01000001.1"/>
</dbReference>
<dbReference type="InterPro" id="IPR054215">
    <property type="entry name" value="DUF6923"/>
</dbReference>
<evidence type="ECO:0000313" key="5">
    <source>
        <dbReference type="EMBL" id="ROS44343.1"/>
    </source>
</evidence>
<dbReference type="GO" id="GO:0005975">
    <property type="term" value="P:carbohydrate metabolic process"/>
    <property type="evidence" value="ECO:0007669"/>
    <property type="project" value="UniProtKB-ARBA"/>
</dbReference>
<feature type="signal peptide" evidence="2">
    <location>
        <begin position="1"/>
        <end position="33"/>
    </location>
</feature>
<evidence type="ECO:0000259" key="4">
    <source>
        <dbReference type="Pfam" id="PF21959"/>
    </source>
</evidence>
<comment type="caution">
    <text evidence="5">The sequence shown here is derived from an EMBL/GenBank/DDBJ whole genome shotgun (WGS) entry which is preliminary data.</text>
</comment>
<proteinExistence type="predicted"/>
<dbReference type="InterPro" id="IPR001434">
    <property type="entry name" value="OmcB-like_DUF11"/>
</dbReference>
<dbReference type="GeneID" id="301848029"/>
<dbReference type="Gene3D" id="2.60.40.10">
    <property type="entry name" value="Immunoglobulins"/>
    <property type="match status" value="1"/>
</dbReference>
<dbReference type="EMBL" id="RKHY01000001">
    <property type="protein sequence ID" value="ROS44343.1"/>
    <property type="molecule type" value="Genomic_DNA"/>
</dbReference>
<dbReference type="Proteomes" id="UP000274843">
    <property type="component" value="Unassembled WGS sequence"/>
</dbReference>
<dbReference type="InterPro" id="IPR047589">
    <property type="entry name" value="DUF11_rpt"/>
</dbReference>
<feature type="domain" description="DUF6923" evidence="4">
    <location>
        <begin position="43"/>
        <end position="273"/>
    </location>
</feature>
<dbReference type="InterPro" id="IPR015943">
    <property type="entry name" value="WD40/YVTN_repeat-like_dom_sf"/>
</dbReference>
<dbReference type="Pfam" id="PF21959">
    <property type="entry name" value="DUF6923"/>
    <property type="match status" value="1"/>
</dbReference>
<dbReference type="AlphaFoldDB" id="A0A3N2H603"/>
<keyword evidence="1" id="KW-1133">Transmembrane helix</keyword>
<dbReference type="InterPro" id="IPR013783">
    <property type="entry name" value="Ig-like_fold"/>
</dbReference>
<organism evidence="5 6">
    <name type="scientific">Amycolatopsis thermoflava</name>
    <dbReference type="NCBI Taxonomy" id="84480"/>
    <lineage>
        <taxon>Bacteria</taxon>
        <taxon>Bacillati</taxon>
        <taxon>Actinomycetota</taxon>
        <taxon>Actinomycetes</taxon>
        <taxon>Pseudonocardiales</taxon>
        <taxon>Pseudonocardiaceae</taxon>
        <taxon>Amycolatopsis</taxon>
        <taxon>Amycolatopsis methanolica group</taxon>
    </lineage>
</organism>
<reference evidence="5 6" key="1">
    <citation type="submission" date="2018-11" db="EMBL/GenBank/DDBJ databases">
        <title>Sequencing the genomes of 1000 actinobacteria strains.</title>
        <authorList>
            <person name="Klenk H.-P."/>
        </authorList>
    </citation>
    <scope>NUCLEOTIDE SEQUENCE [LARGE SCALE GENOMIC DNA]</scope>
    <source>
        <strain evidence="5 6">DSM 44348</strain>
    </source>
</reference>
<evidence type="ECO:0000256" key="2">
    <source>
        <dbReference type="SAM" id="SignalP"/>
    </source>
</evidence>
<name>A0A3N2H603_9PSEU</name>
<feature type="chain" id="PRO_5018151170" evidence="2">
    <location>
        <begin position="34"/>
        <end position="424"/>
    </location>
</feature>
<keyword evidence="2" id="KW-0732">Signal</keyword>
<evidence type="ECO:0000259" key="3">
    <source>
        <dbReference type="Pfam" id="PF01345"/>
    </source>
</evidence>
<dbReference type="NCBIfam" id="TIGR01451">
    <property type="entry name" value="B_ant_repeat"/>
    <property type="match status" value="1"/>
</dbReference>
<dbReference type="Pfam" id="PF01345">
    <property type="entry name" value="DUF11"/>
    <property type="match status" value="1"/>
</dbReference>
<keyword evidence="6" id="KW-1185">Reference proteome</keyword>
<protein>
    <submittedName>
        <fullName evidence="5">Putative repeat protein (TIGR01451 family)</fullName>
    </submittedName>
</protein>
<feature type="transmembrane region" description="Helical" evidence="1">
    <location>
        <begin position="393"/>
        <end position="416"/>
    </location>
</feature>
<evidence type="ECO:0000256" key="1">
    <source>
        <dbReference type="SAM" id="Phobius"/>
    </source>
</evidence>
<dbReference type="Gene3D" id="2.130.10.10">
    <property type="entry name" value="YVTN repeat-like/Quinoprotein amine dehydrogenase"/>
    <property type="match status" value="1"/>
</dbReference>
<keyword evidence="1" id="KW-0812">Transmembrane</keyword>